<keyword evidence="5 14" id="KW-0812">Transmembrane</keyword>
<comment type="caution">
    <text evidence="17">The sequence shown here is derived from an EMBL/GenBank/DDBJ whole genome shotgun (WGS) entry which is preliminary data.</text>
</comment>
<dbReference type="GO" id="GO:0015276">
    <property type="term" value="F:ligand-gated monoatomic ion channel activity"/>
    <property type="evidence" value="ECO:0007669"/>
    <property type="project" value="InterPro"/>
</dbReference>
<feature type="transmembrane region" description="Helical" evidence="14">
    <location>
        <begin position="560"/>
        <end position="581"/>
    </location>
</feature>
<evidence type="ECO:0000313" key="17">
    <source>
        <dbReference type="EMBL" id="KAK8375873.1"/>
    </source>
</evidence>
<dbReference type="Pfam" id="PF00060">
    <property type="entry name" value="Lig_chan"/>
    <property type="match status" value="1"/>
</dbReference>
<reference evidence="17 18" key="1">
    <citation type="submission" date="2023-03" db="EMBL/GenBank/DDBJ databases">
        <title>High-quality genome of Scylla paramamosain provides insights in environmental adaptation.</title>
        <authorList>
            <person name="Zhang L."/>
        </authorList>
    </citation>
    <scope>NUCLEOTIDE SEQUENCE [LARGE SCALE GENOMIC DNA]</scope>
    <source>
        <strain evidence="17">LZ_2023a</strain>
        <tissue evidence="17">Muscle</tissue>
    </source>
</reference>
<dbReference type="SMART" id="SM00918">
    <property type="entry name" value="Lig_chan-Glu_bd"/>
    <property type="match status" value="1"/>
</dbReference>
<evidence type="ECO:0000256" key="13">
    <source>
        <dbReference type="SAM" id="MobiDB-lite"/>
    </source>
</evidence>
<feature type="chain" id="PRO_5043777098" description="Ionotropic glutamate receptor L-glutamate and glycine-binding domain-containing protein" evidence="15">
    <location>
        <begin position="22"/>
        <end position="587"/>
    </location>
</feature>
<evidence type="ECO:0000256" key="11">
    <source>
        <dbReference type="ARBA" id="ARBA00023286"/>
    </source>
</evidence>
<keyword evidence="6 14" id="KW-1133">Transmembrane helix</keyword>
<dbReference type="InterPro" id="IPR019594">
    <property type="entry name" value="Glu/Gly-bd"/>
</dbReference>
<dbReference type="InterPro" id="IPR052192">
    <property type="entry name" value="Insect_Ionotropic_Sensory_Rcpt"/>
</dbReference>
<evidence type="ECO:0000256" key="2">
    <source>
        <dbReference type="ARBA" id="ARBA00008685"/>
    </source>
</evidence>
<sequence length="587" mass="66488">MCRHYSSYSAFLLLLYVRCQSDIDSSSRQVLEVRETEDLLRAVWASPDCRGYLLLLHDPLPLLTFADMHRDAWDYDGKYVVVGGSLPHLLQLTRTDKGRKTQHVVGALQTEEAGEWRLYVNQQYWAKGMLPVTTWRRHSFTSDVDLFPDKLSDLRGALLRVVTFVWEPSIMYRRAEDGSLLERYGVDIDAIALLAHAMNFTVRFDEPPPGELWGRQLDDGSWDGIMGFLDRDEADIGVANMFLSYWRIQVVEFTAPYDLEASCFLARAEPPLPRWQALAFPFQWDTWVAILLGLVMSGPLLHLLAALGSSWGEWRSAGETARLAPSWLYTLGLHLREAQARLPRQPGTQVLVAFLWVYTMILTIAYSTNLTAFLLVKKLPASIETLEQLSQSSLKVAGVGELFMTELQEASDPNVKSMAKKFEEQSSKQEAYQKVLAGEAMFVENRGYVEFVAKIKYSKGGESRMRVMKECFAPNNIVMAVQRRSPLKAKVDQVIDWIREGGFIPHSFRTSLRKASTSKEYINWSSEGEEEEHQGKKKEKQDKGKGNGLIPLNLDHLQGAFILSLAGLIAAALSFMLEMVWTRTSPA</sequence>
<comment type="similarity">
    <text evidence="2">Belongs to the glutamate-gated ion channel (TC 1.A.10.1) family.</text>
</comment>
<feature type="region of interest" description="Disordered" evidence="13">
    <location>
        <begin position="523"/>
        <end position="545"/>
    </location>
</feature>
<evidence type="ECO:0000256" key="9">
    <source>
        <dbReference type="ARBA" id="ARBA00023170"/>
    </source>
</evidence>
<keyword evidence="7" id="KW-0406">Ion transport</keyword>
<keyword evidence="11" id="KW-1071">Ligand-gated ion channel</keyword>
<dbReference type="AlphaFoldDB" id="A0AAW0SL18"/>
<feature type="transmembrane region" description="Helical" evidence="14">
    <location>
        <begin position="287"/>
        <end position="307"/>
    </location>
</feature>
<evidence type="ECO:0000256" key="12">
    <source>
        <dbReference type="ARBA" id="ARBA00023303"/>
    </source>
</evidence>
<dbReference type="InterPro" id="IPR001320">
    <property type="entry name" value="Iontro_rcpt_C"/>
</dbReference>
<evidence type="ECO:0000259" key="16">
    <source>
        <dbReference type="SMART" id="SM00918"/>
    </source>
</evidence>
<keyword evidence="15" id="KW-0732">Signal</keyword>
<evidence type="ECO:0000256" key="4">
    <source>
        <dbReference type="ARBA" id="ARBA00022475"/>
    </source>
</evidence>
<evidence type="ECO:0000256" key="15">
    <source>
        <dbReference type="SAM" id="SignalP"/>
    </source>
</evidence>
<keyword evidence="18" id="KW-1185">Reference proteome</keyword>
<feature type="domain" description="Ionotropic glutamate receptor L-glutamate and glycine-binding" evidence="16">
    <location>
        <begin position="168"/>
        <end position="231"/>
    </location>
</feature>
<proteinExistence type="inferred from homology"/>
<dbReference type="EMBL" id="JARAKH010000049">
    <property type="protein sequence ID" value="KAK8375873.1"/>
    <property type="molecule type" value="Genomic_DNA"/>
</dbReference>
<organism evidence="17 18">
    <name type="scientific">Scylla paramamosain</name>
    <name type="common">Mud crab</name>
    <dbReference type="NCBI Taxonomy" id="85552"/>
    <lineage>
        <taxon>Eukaryota</taxon>
        <taxon>Metazoa</taxon>
        <taxon>Ecdysozoa</taxon>
        <taxon>Arthropoda</taxon>
        <taxon>Crustacea</taxon>
        <taxon>Multicrustacea</taxon>
        <taxon>Malacostraca</taxon>
        <taxon>Eumalacostraca</taxon>
        <taxon>Eucarida</taxon>
        <taxon>Decapoda</taxon>
        <taxon>Pleocyemata</taxon>
        <taxon>Brachyura</taxon>
        <taxon>Eubrachyura</taxon>
        <taxon>Portunoidea</taxon>
        <taxon>Portunidae</taxon>
        <taxon>Portuninae</taxon>
        <taxon>Scylla</taxon>
    </lineage>
</organism>
<dbReference type="GO" id="GO:0005886">
    <property type="term" value="C:plasma membrane"/>
    <property type="evidence" value="ECO:0007669"/>
    <property type="project" value="UniProtKB-SubCell"/>
</dbReference>
<evidence type="ECO:0000256" key="14">
    <source>
        <dbReference type="SAM" id="Phobius"/>
    </source>
</evidence>
<keyword evidence="9" id="KW-0675">Receptor</keyword>
<evidence type="ECO:0000256" key="10">
    <source>
        <dbReference type="ARBA" id="ARBA00023180"/>
    </source>
</evidence>
<feature type="signal peptide" evidence="15">
    <location>
        <begin position="1"/>
        <end position="21"/>
    </location>
</feature>
<protein>
    <recommendedName>
        <fullName evidence="16">Ionotropic glutamate receptor L-glutamate and glycine-binding domain-containing protein</fullName>
    </recommendedName>
</protein>
<dbReference type="SUPFAM" id="SSF53850">
    <property type="entry name" value="Periplasmic binding protein-like II"/>
    <property type="match status" value="1"/>
</dbReference>
<dbReference type="Gene3D" id="3.40.190.10">
    <property type="entry name" value="Periplasmic binding protein-like II"/>
    <property type="match status" value="1"/>
</dbReference>
<keyword evidence="4" id="KW-1003">Cell membrane</keyword>
<accession>A0AAW0SL18</accession>
<evidence type="ECO:0000256" key="3">
    <source>
        <dbReference type="ARBA" id="ARBA00022448"/>
    </source>
</evidence>
<feature type="transmembrane region" description="Helical" evidence="14">
    <location>
        <begin position="350"/>
        <end position="376"/>
    </location>
</feature>
<evidence type="ECO:0000256" key="8">
    <source>
        <dbReference type="ARBA" id="ARBA00023136"/>
    </source>
</evidence>
<evidence type="ECO:0000256" key="7">
    <source>
        <dbReference type="ARBA" id="ARBA00023065"/>
    </source>
</evidence>
<dbReference type="PANTHER" id="PTHR42643:SF30">
    <property type="entry name" value="IONOTROPIC RECEPTOR 40A-RELATED"/>
    <property type="match status" value="1"/>
</dbReference>
<comment type="subcellular location">
    <subcellularLocation>
        <location evidence="1">Cell membrane</location>
        <topology evidence="1">Multi-pass membrane protein</topology>
    </subcellularLocation>
</comment>
<evidence type="ECO:0000256" key="1">
    <source>
        <dbReference type="ARBA" id="ARBA00004651"/>
    </source>
</evidence>
<keyword evidence="10" id="KW-0325">Glycoprotein</keyword>
<dbReference type="PANTHER" id="PTHR42643">
    <property type="entry name" value="IONOTROPIC RECEPTOR 20A-RELATED"/>
    <property type="match status" value="1"/>
</dbReference>
<dbReference type="Gene3D" id="1.10.287.70">
    <property type="match status" value="1"/>
</dbReference>
<evidence type="ECO:0000313" key="18">
    <source>
        <dbReference type="Proteomes" id="UP001487740"/>
    </source>
</evidence>
<dbReference type="GO" id="GO:0050906">
    <property type="term" value="P:detection of stimulus involved in sensory perception"/>
    <property type="evidence" value="ECO:0007669"/>
    <property type="project" value="UniProtKB-ARBA"/>
</dbReference>
<dbReference type="Proteomes" id="UP001487740">
    <property type="component" value="Unassembled WGS sequence"/>
</dbReference>
<evidence type="ECO:0000256" key="5">
    <source>
        <dbReference type="ARBA" id="ARBA00022692"/>
    </source>
</evidence>
<dbReference type="Pfam" id="PF10613">
    <property type="entry name" value="Lig_chan-Glu_bd"/>
    <property type="match status" value="1"/>
</dbReference>
<keyword evidence="8 14" id="KW-0472">Membrane</keyword>
<name>A0AAW0SL18_SCYPA</name>
<gene>
    <name evidence="17" type="ORF">O3P69_008548</name>
</gene>
<keyword evidence="3" id="KW-0813">Transport</keyword>
<keyword evidence="12" id="KW-0407">Ion channel</keyword>
<evidence type="ECO:0000256" key="6">
    <source>
        <dbReference type="ARBA" id="ARBA00022989"/>
    </source>
</evidence>